<dbReference type="AlphaFoldDB" id="A0A8T5UST5"/>
<accession>A0A8T5UST5</accession>
<protein>
    <submittedName>
        <fullName evidence="1">Uncharacterized protein</fullName>
    </submittedName>
</protein>
<gene>
    <name evidence="1" type="ORF">K8N75_11975</name>
</gene>
<sequence length="177" mass="19651">MKNGMVLIIVFISVIILLVGSASAATSVNSISTQKIVKNTDNNVLYSTPVTHSVSNVKSTVKKSVSTTAKYRLINSGANKIYWKERGGIFSYSWKTYQSTQGSIIVNVHYKTKTNSWNGKYSITKVSKNRLKIVNTSPEVKFYSGHPSETSYVSTNLTPAKYYWRIALGLINNGGYF</sequence>
<dbReference type="EMBL" id="JAIOUQ010000014">
    <property type="protein sequence ID" value="MBZ2166754.1"/>
    <property type="molecule type" value="Genomic_DNA"/>
</dbReference>
<evidence type="ECO:0000313" key="1">
    <source>
        <dbReference type="EMBL" id="MBZ2166754.1"/>
    </source>
</evidence>
<name>A0A8T5UST5_9EURY</name>
<comment type="caution">
    <text evidence="1">The sequence shown here is derived from an EMBL/GenBank/DDBJ whole genome shotgun (WGS) entry which is preliminary data.</text>
</comment>
<organism evidence="1 2">
    <name type="scientific">Methanobacterium spitsbergense</name>
    <dbReference type="NCBI Taxonomy" id="2874285"/>
    <lineage>
        <taxon>Archaea</taxon>
        <taxon>Methanobacteriati</taxon>
        <taxon>Methanobacteriota</taxon>
        <taxon>Methanomada group</taxon>
        <taxon>Methanobacteria</taxon>
        <taxon>Methanobacteriales</taxon>
        <taxon>Methanobacteriaceae</taxon>
        <taxon>Methanobacterium</taxon>
    </lineage>
</organism>
<reference evidence="2" key="1">
    <citation type="journal article" date="2022" name="Microbiol. Resour. Announc.">
        <title>Draft Genome Sequence of a Methanogenic Archaeon from West Spitsbergen Permafrost.</title>
        <authorList>
            <person name="Trubitsyn V."/>
            <person name="Rivkina E."/>
            <person name="Shcherbakova V."/>
        </authorList>
    </citation>
    <scope>NUCLEOTIDE SEQUENCE [LARGE SCALE GENOMIC DNA]</scope>
    <source>
        <strain evidence="2">VT</strain>
    </source>
</reference>
<evidence type="ECO:0000313" key="2">
    <source>
        <dbReference type="Proteomes" id="UP000825933"/>
    </source>
</evidence>
<proteinExistence type="predicted"/>
<dbReference type="Proteomes" id="UP000825933">
    <property type="component" value="Unassembled WGS sequence"/>
</dbReference>
<dbReference type="RefSeq" id="WP_223792290.1">
    <property type="nucleotide sequence ID" value="NZ_JAIOUQ010000014.1"/>
</dbReference>
<keyword evidence="2" id="KW-1185">Reference proteome</keyword>